<name>A0ABQ5CZ84_9ASTR</name>
<accession>A0ABQ5CZ84</accession>
<dbReference type="Proteomes" id="UP001151760">
    <property type="component" value="Unassembled WGS sequence"/>
</dbReference>
<protein>
    <submittedName>
        <fullName evidence="1">Uncharacterized protein</fullName>
    </submittedName>
</protein>
<reference evidence="1" key="2">
    <citation type="submission" date="2022-01" db="EMBL/GenBank/DDBJ databases">
        <authorList>
            <person name="Yamashiro T."/>
            <person name="Shiraishi A."/>
            <person name="Satake H."/>
            <person name="Nakayama K."/>
        </authorList>
    </citation>
    <scope>NUCLEOTIDE SEQUENCE</scope>
</reference>
<comment type="caution">
    <text evidence="1">The sequence shown here is derived from an EMBL/GenBank/DDBJ whole genome shotgun (WGS) entry which is preliminary data.</text>
</comment>
<evidence type="ECO:0000313" key="2">
    <source>
        <dbReference type="Proteomes" id="UP001151760"/>
    </source>
</evidence>
<keyword evidence="2" id="KW-1185">Reference proteome</keyword>
<organism evidence="1 2">
    <name type="scientific">Tanacetum coccineum</name>
    <dbReference type="NCBI Taxonomy" id="301880"/>
    <lineage>
        <taxon>Eukaryota</taxon>
        <taxon>Viridiplantae</taxon>
        <taxon>Streptophyta</taxon>
        <taxon>Embryophyta</taxon>
        <taxon>Tracheophyta</taxon>
        <taxon>Spermatophyta</taxon>
        <taxon>Magnoliopsida</taxon>
        <taxon>eudicotyledons</taxon>
        <taxon>Gunneridae</taxon>
        <taxon>Pentapetalae</taxon>
        <taxon>asterids</taxon>
        <taxon>campanulids</taxon>
        <taxon>Asterales</taxon>
        <taxon>Asteraceae</taxon>
        <taxon>Asteroideae</taxon>
        <taxon>Anthemideae</taxon>
        <taxon>Anthemidinae</taxon>
        <taxon>Tanacetum</taxon>
    </lineage>
</organism>
<gene>
    <name evidence="1" type="ORF">Tco_0910454</name>
</gene>
<proteinExistence type="predicted"/>
<dbReference type="EMBL" id="BQNB010014603">
    <property type="protein sequence ID" value="GJT30179.1"/>
    <property type="molecule type" value="Genomic_DNA"/>
</dbReference>
<sequence length="259" mass="30017">MATLHFIHESANTFYVTGYGISRSESGRYDELLTGGRMTKCFARLGGYMYMQLLAGDFISDIESDTLNVTVNGNIFIVTHRRQLLPGSLVNYENVFFRNGWDDLVHMLRLTPRIPLVFTNFLGKTFAMMVFTADGWELTYENLDHTNLAFMKPIRAAENGLCLLFDTYVYRWAGHDSHFDESDTFYRPLLAHTIPAEFLRKHELYTYDHAILHHRGVEYKLLKDGRVADIGVSRRLVWLVTDMFWPLPNILIMNISRLS</sequence>
<evidence type="ECO:0000313" key="1">
    <source>
        <dbReference type="EMBL" id="GJT30179.1"/>
    </source>
</evidence>
<reference evidence="1" key="1">
    <citation type="journal article" date="2022" name="Int. J. Mol. Sci.">
        <title>Draft Genome of Tanacetum Coccineum: Genomic Comparison of Closely Related Tanacetum-Family Plants.</title>
        <authorList>
            <person name="Yamashiro T."/>
            <person name="Shiraishi A."/>
            <person name="Nakayama K."/>
            <person name="Satake H."/>
        </authorList>
    </citation>
    <scope>NUCLEOTIDE SEQUENCE</scope>
</reference>